<evidence type="ECO:0000256" key="2">
    <source>
        <dbReference type="ARBA" id="ARBA00023002"/>
    </source>
</evidence>
<protein>
    <submittedName>
        <fullName evidence="4">Acyl-CoA dehydrogenase</fullName>
    </submittedName>
</protein>
<gene>
    <name evidence="4" type="ORF">DCG65_10775</name>
</gene>
<organism evidence="4 5">
    <name type="scientific">Hyphomonas atlantica</name>
    <dbReference type="NCBI Taxonomy" id="1280948"/>
    <lineage>
        <taxon>Bacteria</taxon>
        <taxon>Pseudomonadati</taxon>
        <taxon>Pseudomonadota</taxon>
        <taxon>Alphaproteobacteria</taxon>
        <taxon>Hyphomonadales</taxon>
        <taxon>Hyphomonadaceae</taxon>
        <taxon>Hyphomonas</taxon>
    </lineage>
</organism>
<dbReference type="Proteomes" id="UP000259173">
    <property type="component" value="Unassembled WGS sequence"/>
</dbReference>
<evidence type="ECO:0000256" key="1">
    <source>
        <dbReference type="ARBA" id="ARBA00001974"/>
    </source>
</evidence>
<name>A0A3B9L2C1_9PROT</name>
<comment type="caution">
    <text evidence="4">The sequence shown here is derived from an EMBL/GenBank/DDBJ whole genome shotgun (WGS) entry which is preliminary data.</text>
</comment>
<evidence type="ECO:0000313" key="5">
    <source>
        <dbReference type="Proteomes" id="UP000259173"/>
    </source>
</evidence>
<dbReference type="Pfam" id="PF12806">
    <property type="entry name" value="Acyl-CoA_dh_C"/>
    <property type="match status" value="1"/>
</dbReference>
<dbReference type="GO" id="GO:0016491">
    <property type="term" value="F:oxidoreductase activity"/>
    <property type="evidence" value="ECO:0007669"/>
    <property type="project" value="UniProtKB-KW"/>
</dbReference>
<feature type="non-terminal residue" evidence="4">
    <location>
        <position position="1"/>
    </location>
</feature>
<comment type="cofactor">
    <cofactor evidence="1">
        <name>FAD</name>
        <dbReference type="ChEBI" id="CHEBI:57692"/>
    </cofactor>
</comment>
<reference evidence="4 5" key="1">
    <citation type="journal article" date="2018" name="Nat. Biotechnol.">
        <title>A standardized bacterial taxonomy based on genome phylogeny substantially revises the tree of life.</title>
        <authorList>
            <person name="Parks D.H."/>
            <person name="Chuvochina M."/>
            <person name="Waite D.W."/>
            <person name="Rinke C."/>
            <person name="Skarshewski A."/>
            <person name="Chaumeil P.A."/>
            <person name="Hugenholtz P."/>
        </authorList>
    </citation>
    <scope>NUCLEOTIDE SEQUENCE [LARGE SCALE GENOMIC DNA]</scope>
    <source>
        <strain evidence="4">UBA8557</strain>
    </source>
</reference>
<keyword evidence="2" id="KW-0560">Oxidoreductase</keyword>
<dbReference type="InterPro" id="IPR025878">
    <property type="entry name" value="Acyl-CoA_dh-like_C_dom"/>
</dbReference>
<evidence type="ECO:0000259" key="3">
    <source>
        <dbReference type="Pfam" id="PF12806"/>
    </source>
</evidence>
<sequence length="160" mass="16624">PIYEGTNGIQAIDLVGRKLSGTNGESMRVMLGEVEATAASARATNDPQLVQIADRLRAGADALREASDWMLEAMKDRDQEKALAGATAYLALAGDVIGGHFLTRAAVAARGEEGSFRARQLALAGFFAETVLATAPGRVSGITDGGSPFLENSEALFGIA</sequence>
<feature type="domain" description="Acetyl-CoA dehydrogenase-like C-terminal" evidence="3">
    <location>
        <begin position="31"/>
        <end position="149"/>
    </location>
</feature>
<evidence type="ECO:0000313" key="4">
    <source>
        <dbReference type="EMBL" id="HAE95037.1"/>
    </source>
</evidence>
<proteinExistence type="predicted"/>
<dbReference type="PANTHER" id="PTHR42803">
    <property type="entry name" value="ACYL-COA DEHYDROGENASE"/>
    <property type="match status" value="1"/>
</dbReference>
<accession>A0A3B9L2C1</accession>
<dbReference type="InterPro" id="IPR052166">
    <property type="entry name" value="Diverse_Acyl-CoA_DH"/>
</dbReference>
<dbReference type="EMBL" id="DMBR01000326">
    <property type="protein sequence ID" value="HAE95037.1"/>
    <property type="molecule type" value="Genomic_DNA"/>
</dbReference>
<dbReference type="AlphaFoldDB" id="A0A3B9L2C1"/>
<dbReference type="PANTHER" id="PTHR42803:SF1">
    <property type="entry name" value="BROAD-SPECIFICITY LINEAR ACYL-COA DEHYDROGENASE FADE5"/>
    <property type="match status" value="1"/>
</dbReference>